<proteinExistence type="predicted"/>
<dbReference type="STRING" id="44941.A0A397U6Z3"/>
<organism evidence="1 2">
    <name type="scientific">Gigaspora rosea</name>
    <dbReference type="NCBI Taxonomy" id="44941"/>
    <lineage>
        <taxon>Eukaryota</taxon>
        <taxon>Fungi</taxon>
        <taxon>Fungi incertae sedis</taxon>
        <taxon>Mucoromycota</taxon>
        <taxon>Glomeromycotina</taxon>
        <taxon>Glomeromycetes</taxon>
        <taxon>Diversisporales</taxon>
        <taxon>Gigasporaceae</taxon>
        <taxon>Gigaspora</taxon>
    </lineage>
</organism>
<sequence length="255" mass="29383">MWILPQSARKTKSEFFGKREWALHSALVYIKDIENNKLDIHVFDHWSNNTRQDALFTASSLHMVLETISPRPKWVTIMSDNEAGEAKTAIDSHHAQISQAIKRYIKLGSILESGKDIEIAIKNINRIYVANLTPNRSQDGDNVYARELPKVGEFKKFSPAKIQKIKKGRKIDKPKNEVFYNGWALKSNKKVNNKDPWKRMSEQVKKLLENMFHTGTVNSNQKLSAQQMREELLQHVQNGELEESDVPKVTKFKIG</sequence>
<dbReference type="OrthoDB" id="2309996at2759"/>
<dbReference type="EMBL" id="QKWP01002096">
    <property type="protein sequence ID" value="RIB04857.1"/>
    <property type="molecule type" value="Genomic_DNA"/>
</dbReference>
<evidence type="ECO:0000313" key="1">
    <source>
        <dbReference type="EMBL" id="RIB04857.1"/>
    </source>
</evidence>
<reference evidence="1 2" key="1">
    <citation type="submission" date="2018-06" db="EMBL/GenBank/DDBJ databases">
        <title>Comparative genomics reveals the genomic features of Rhizophagus irregularis, R. cerebriforme, R. diaphanum and Gigaspora rosea, and their symbiotic lifestyle signature.</title>
        <authorList>
            <person name="Morin E."/>
            <person name="San Clemente H."/>
            <person name="Chen E.C.H."/>
            <person name="De La Providencia I."/>
            <person name="Hainaut M."/>
            <person name="Kuo A."/>
            <person name="Kohler A."/>
            <person name="Murat C."/>
            <person name="Tang N."/>
            <person name="Roy S."/>
            <person name="Loubradou J."/>
            <person name="Henrissat B."/>
            <person name="Grigoriev I.V."/>
            <person name="Corradi N."/>
            <person name="Roux C."/>
            <person name="Martin F.M."/>
        </authorList>
    </citation>
    <scope>NUCLEOTIDE SEQUENCE [LARGE SCALE GENOMIC DNA]</scope>
    <source>
        <strain evidence="1 2">DAOM 194757</strain>
    </source>
</reference>
<accession>A0A397U6Z3</accession>
<gene>
    <name evidence="1" type="ORF">C2G38_2221234</name>
</gene>
<name>A0A397U6Z3_9GLOM</name>
<keyword evidence="2" id="KW-1185">Reference proteome</keyword>
<protein>
    <submittedName>
        <fullName evidence="1">Uncharacterized protein</fullName>
    </submittedName>
</protein>
<comment type="caution">
    <text evidence="1">The sequence shown here is derived from an EMBL/GenBank/DDBJ whole genome shotgun (WGS) entry which is preliminary data.</text>
</comment>
<dbReference type="Proteomes" id="UP000266673">
    <property type="component" value="Unassembled WGS sequence"/>
</dbReference>
<dbReference type="AlphaFoldDB" id="A0A397U6Z3"/>
<evidence type="ECO:0000313" key="2">
    <source>
        <dbReference type="Proteomes" id="UP000266673"/>
    </source>
</evidence>